<evidence type="ECO:0000256" key="10">
    <source>
        <dbReference type="ARBA" id="ARBA00030834"/>
    </source>
</evidence>
<keyword evidence="8" id="KW-0653">Protein transport</keyword>
<feature type="region of interest" description="Disordered" evidence="11">
    <location>
        <begin position="135"/>
        <end position="186"/>
    </location>
</feature>
<comment type="subcellular location">
    <subcellularLocation>
        <location evidence="2">Cytoplasm</location>
    </subcellularLocation>
    <subcellularLocation>
        <location evidence="1">Nucleus</location>
    </subcellularLocation>
</comment>
<evidence type="ECO:0000256" key="6">
    <source>
        <dbReference type="ARBA" id="ARBA00022490"/>
    </source>
</evidence>
<evidence type="ECO:0000313" key="13">
    <source>
        <dbReference type="EMBL" id="KAL1557606.1"/>
    </source>
</evidence>
<evidence type="ECO:0000256" key="9">
    <source>
        <dbReference type="ARBA" id="ARBA00023242"/>
    </source>
</evidence>
<evidence type="ECO:0000256" key="4">
    <source>
        <dbReference type="ARBA" id="ARBA00016856"/>
    </source>
</evidence>
<protein>
    <recommendedName>
        <fullName evidence="4">Phosphorylated adapter RNA export protein</fullName>
    </recommendedName>
    <alternativeName>
        <fullName evidence="10">RNA U small nuclear RNA export adapter protein</fullName>
    </alternativeName>
</protein>
<dbReference type="EMBL" id="JBEAFC010000004">
    <property type="protein sequence ID" value="KAL1557606.1"/>
    <property type="molecule type" value="Genomic_DNA"/>
</dbReference>
<feature type="compositionally biased region" description="Basic and acidic residues" evidence="11">
    <location>
        <begin position="170"/>
        <end position="186"/>
    </location>
</feature>
<evidence type="ECO:0000256" key="2">
    <source>
        <dbReference type="ARBA" id="ARBA00004496"/>
    </source>
</evidence>
<evidence type="ECO:0000259" key="12">
    <source>
        <dbReference type="Pfam" id="PF10258"/>
    </source>
</evidence>
<keyword evidence="9" id="KW-0539">Nucleus</keyword>
<reference evidence="13 14" key="1">
    <citation type="submission" date="2024-06" db="EMBL/GenBank/DDBJ databases">
        <title>A chromosome level genome sequence of Diviner's sage (Salvia divinorum).</title>
        <authorList>
            <person name="Ford S.A."/>
            <person name="Ro D.-K."/>
            <person name="Ness R.W."/>
            <person name="Phillips M.A."/>
        </authorList>
    </citation>
    <scope>NUCLEOTIDE SEQUENCE [LARGE SCALE GENOMIC DNA]</scope>
    <source>
        <strain evidence="13">SAF-2024a</strain>
        <tissue evidence="13">Leaf</tissue>
    </source>
</reference>
<evidence type="ECO:0000256" key="8">
    <source>
        <dbReference type="ARBA" id="ARBA00022927"/>
    </source>
</evidence>
<evidence type="ECO:0000256" key="7">
    <source>
        <dbReference type="ARBA" id="ARBA00022884"/>
    </source>
</evidence>
<organism evidence="13 14">
    <name type="scientific">Salvia divinorum</name>
    <name type="common">Maria pastora</name>
    <name type="synonym">Diviner's sage</name>
    <dbReference type="NCBI Taxonomy" id="28513"/>
    <lineage>
        <taxon>Eukaryota</taxon>
        <taxon>Viridiplantae</taxon>
        <taxon>Streptophyta</taxon>
        <taxon>Embryophyta</taxon>
        <taxon>Tracheophyta</taxon>
        <taxon>Spermatophyta</taxon>
        <taxon>Magnoliopsida</taxon>
        <taxon>eudicotyledons</taxon>
        <taxon>Gunneridae</taxon>
        <taxon>Pentapetalae</taxon>
        <taxon>asterids</taxon>
        <taxon>lamiids</taxon>
        <taxon>Lamiales</taxon>
        <taxon>Lamiaceae</taxon>
        <taxon>Nepetoideae</taxon>
        <taxon>Mentheae</taxon>
        <taxon>Salviinae</taxon>
        <taxon>Salvia</taxon>
        <taxon>Salvia subgen. Calosphace</taxon>
    </lineage>
</organism>
<dbReference type="InterPro" id="IPR039047">
    <property type="entry name" value="PHAX"/>
</dbReference>
<comment type="caution">
    <text evidence="13">The sequence shown here is derived from an EMBL/GenBank/DDBJ whole genome shotgun (WGS) entry which is preliminary data.</text>
</comment>
<keyword evidence="14" id="KW-1185">Reference proteome</keyword>
<keyword evidence="5" id="KW-0813">Transport</keyword>
<accession>A0ABD1HRC2</accession>
<dbReference type="Gene3D" id="1.10.10.1440">
    <property type="entry name" value="PHAX RNA-binding domain"/>
    <property type="match status" value="1"/>
</dbReference>
<proteinExistence type="inferred from homology"/>
<dbReference type="GO" id="GO:0005737">
    <property type="term" value="C:cytoplasm"/>
    <property type="evidence" value="ECO:0007669"/>
    <property type="project" value="UniProtKB-SubCell"/>
</dbReference>
<evidence type="ECO:0000256" key="3">
    <source>
        <dbReference type="ARBA" id="ARBA00006094"/>
    </source>
</evidence>
<feature type="domain" description="Phosphorylated adapter RNA export protein RNA-binding" evidence="12">
    <location>
        <begin position="51"/>
        <end position="129"/>
    </location>
</feature>
<dbReference type="AlphaFoldDB" id="A0ABD1HRC2"/>
<name>A0ABD1HRC2_SALDI</name>
<dbReference type="Pfam" id="PF10258">
    <property type="entry name" value="PHAX_RNA-bd"/>
    <property type="match status" value="1"/>
</dbReference>
<evidence type="ECO:0000256" key="5">
    <source>
        <dbReference type="ARBA" id="ARBA00022448"/>
    </source>
</evidence>
<dbReference type="InterPro" id="IPR038092">
    <property type="entry name" value="PHAX_RNA-binding_sf"/>
</dbReference>
<evidence type="ECO:0000313" key="14">
    <source>
        <dbReference type="Proteomes" id="UP001567538"/>
    </source>
</evidence>
<dbReference type="GO" id="GO:0015031">
    <property type="term" value="P:protein transport"/>
    <property type="evidence" value="ECO:0007669"/>
    <property type="project" value="UniProtKB-KW"/>
</dbReference>
<keyword evidence="7" id="KW-0694">RNA-binding</keyword>
<evidence type="ECO:0000256" key="11">
    <source>
        <dbReference type="SAM" id="MobiDB-lite"/>
    </source>
</evidence>
<dbReference type="InterPro" id="IPR019385">
    <property type="entry name" value="PHAX_RNA-binding_domain"/>
</dbReference>
<dbReference type="GO" id="GO:0003723">
    <property type="term" value="F:RNA binding"/>
    <property type="evidence" value="ECO:0007669"/>
    <property type="project" value="UniProtKB-KW"/>
</dbReference>
<comment type="similarity">
    <text evidence="3">Belongs to the PHAX family.</text>
</comment>
<gene>
    <name evidence="13" type="ORF">AAHA92_08163</name>
</gene>
<dbReference type="GO" id="GO:0005634">
    <property type="term" value="C:nucleus"/>
    <property type="evidence" value="ECO:0007669"/>
    <property type="project" value="UniProtKB-SubCell"/>
</dbReference>
<dbReference type="PANTHER" id="PTHR13135:SF0">
    <property type="entry name" value="PHOSPHORYLATED ADAPTER RNA EXPORT PROTEIN"/>
    <property type="match status" value="1"/>
</dbReference>
<evidence type="ECO:0000256" key="1">
    <source>
        <dbReference type="ARBA" id="ARBA00004123"/>
    </source>
</evidence>
<keyword evidence="6" id="KW-0963">Cytoplasm</keyword>
<dbReference type="Proteomes" id="UP001567538">
    <property type="component" value="Unassembled WGS sequence"/>
</dbReference>
<dbReference type="PANTHER" id="PTHR13135">
    <property type="entry name" value="CYTOSOLIC RESINIFERATOXIN BINDING PROTEIN RBP-26"/>
    <property type="match status" value="1"/>
</dbReference>
<sequence>MEVQESLLDTLFEEENLDDGQDVEMLDVEEGEHKRGGGSASPNVTNINRFVLDACKRLRETKSYLMYTAVGCLGVAALSDLIKEVNVIQACGGQKTSDGSRFRRGGGVLWNIIKARDLNAYKEIMRQGREFEKQFKQQKQEPPMQHSETPSTIAPLAGGRNEGNPSDNLELARHDQSQHQKHASVHERIRMPVIYDGYLLGGEDSDDKLANDAAAATVPAM</sequence>